<protein>
    <recommendedName>
        <fullName evidence="1">Retroviral polymerase SH3-like domain-containing protein</fullName>
    </recommendedName>
</protein>
<dbReference type="InterPro" id="IPR057670">
    <property type="entry name" value="SH3_retrovirus"/>
</dbReference>
<dbReference type="AlphaFoldDB" id="A0A9Q3EWX1"/>
<dbReference type="OrthoDB" id="6776856at2759"/>
<evidence type="ECO:0000313" key="2">
    <source>
        <dbReference type="EMBL" id="MBW0530940.1"/>
    </source>
</evidence>
<dbReference type="EMBL" id="AVOT02036448">
    <property type="protein sequence ID" value="MBW0530940.1"/>
    <property type="molecule type" value="Genomic_DNA"/>
</dbReference>
<dbReference type="Pfam" id="PF25597">
    <property type="entry name" value="SH3_retrovirus"/>
    <property type="match status" value="1"/>
</dbReference>
<feature type="domain" description="Retroviral polymerase SH3-like" evidence="1">
    <location>
        <begin position="170"/>
        <end position="229"/>
    </location>
</feature>
<organism evidence="2 3">
    <name type="scientific">Austropuccinia psidii MF-1</name>
    <dbReference type="NCBI Taxonomy" id="1389203"/>
    <lineage>
        <taxon>Eukaryota</taxon>
        <taxon>Fungi</taxon>
        <taxon>Dikarya</taxon>
        <taxon>Basidiomycota</taxon>
        <taxon>Pucciniomycotina</taxon>
        <taxon>Pucciniomycetes</taxon>
        <taxon>Pucciniales</taxon>
        <taxon>Sphaerophragmiaceae</taxon>
        <taxon>Austropuccinia</taxon>
    </lineage>
</organism>
<name>A0A9Q3EWX1_9BASI</name>
<reference evidence="2" key="1">
    <citation type="submission" date="2021-03" db="EMBL/GenBank/DDBJ databases">
        <title>Draft genome sequence of rust myrtle Austropuccinia psidii MF-1, a brazilian biotype.</title>
        <authorList>
            <person name="Quecine M.C."/>
            <person name="Pachon D.M.R."/>
            <person name="Bonatelli M.L."/>
            <person name="Correr F.H."/>
            <person name="Franceschini L.M."/>
            <person name="Leite T.F."/>
            <person name="Margarido G.R.A."/>
            <person name="Almeida C.A."/>
            <person name="Ferrarezi J.A."/>
            <person name="Labate C.A."/>
        </authorList>
    </citation>
    <scope>NUCLEOTIDE SEQUENCE</scope>
    <source>
        <strain evidence="2">MF-1</strain>
    </source>
</reference>
<proteinExistence type="predicted"/>
<sequence length="323" mass="36477">MHPVLKDAGVVHIWYYIPLCTIFAKQSNGDVFRTQFYDLKSRSQNPSPFSKQDSSAHQYGNPWQISDDHFRTPTTCPCRNWVGNSFRIIPRAILREKNPVSKRGKRTLLKKIRVLLANYQVAHNWWGEAFSMAIYVLNTTPISNLGFQAHISKCKYLASLKLNHLHLFWCTAVIQIPNAKRVSKVYATGSLFMFLGVTKQHHNFCLFYPKAKRIIITNDFTFKEGESFWPSHSSVPNPSLSLSSSKYLLCFADPTVQPISGISDISSFPVLINKEELVADIVSEVPQAQSFLSSFSNVLARDSIRDISGGQPSEKSLPKGGVY</sequence>
<keyword evidence="3" id="KW-1185">Reference proteome</keyword>
<dbReference type="Proteomes" id="UP000765509">
    <property type="component" value="Unassembled WGS sequence"/>
</dbReference>
<gene>
    <name evidence="2" type="ORF">O181_070655</name>
</gene>
<evidence type="ECO:0000313" key="3">
    <source>
        <dbReference type="Proteomes" id="UP000765509"/>
    </source>
</evidence>
<evidence type="ECO:0000259" key="1">
    <source>
        <dbReference type="Pfam" id="PF25597"/>
    </source>
</evidence>
<comment type="caution">
    <text evidence="2">The sequence shown here is derived from an EMBL/GenBank/DDBJ whole genome shotgun (WGS) entry which is preliminary data.</text>
</comment>
<accession>A0A9Q3EWX1</accession>